<dbReference type="AlphaFoldDB" id="A0A1A5YQB8"/>
<dbReference type="RefSeq" id="WP_068680215.1">
    <property type="nucleotide sequence ID" value="NZ_LYPA01000031.1"/>
</dbReference>
<dbReference type="InterPro" id="IPR014782">
    <property type="entry name" value="Peptidase_M1_dom"/>
</dbReference>
<name>A0A1A5YQB8_9BACL</name>
<evidence type="ECO:0000313" key="5">
    <source>
        <dbReference type="EMBL" id="OBR67817.1"/>
    </source>
</evidence>
<dbReference type="Gene3D" id="1.10.390.10">
    <property type="entry name" value="Neutral Protease Domain 2"/>
    <property type="match status" value="1"/>
</dbReference>
<dbReference type="GO" id="GO:0008237">
    <property type="term" value="F:metallopeptidase activity"/>
    <property type="evidence" value="ECO:0007669"/>
    <property type="project" value="InterPro"/>
</dbReference>
<dbReference type="InterPro" id="IPR027268">
    <property type="entry name" value="Peptidase_M4/M1_CTD_sf"/>
</dbReference>
<dbReference type="GO" id="GO:0008270">
    <property type="term" value="F:zinc ion binding"/>
    <property type="evidence" value="ECO:0007669"/>
    <property type="project" value="InterPro"/>
</dbReference>
<proteinExistence type="predicted"/>
<evidence type="ECO:0000313" key="6">
    <source>
        <dbReference type="Proteomes" id="UP000092024"/>
    </source>
</evidence>
<dbReference type="EMBL" id="LYPA01000031">
    <property type="protein sequence ID" value="OBR67817.1"/>
    <property type="molecule type" value="Genomic_DNA"/>
</dbReference>
<feature type="active site" description="Proton donor" evidence="1">
    <location>
        <position position="487"/>
    </location>
</feature>
<keyword evidence="6" id="KW-1185">Reference proteome</keyword>
<evidence type="ECO:0000256" key="3">
    <source>
        <dbReference type="SAM" id="MobiDB-lite"/>
    </source>
</evidence>
<keyword evidence="2" id="KW-0479">Metal-binding</keyword>
<dbReference type="Pfam" id="PF01433">
    <property type="entry name" value="Peptidase_M1"/>
    <property type="match status" value="1"/>
</dbReference>
<gene>
    <name evidence="5" type="ORF">A7K91_08805</name>
</gene>
<dbReference type="STRING" id="1844972.A7K91_08805"/>
<dbReference type="PANTHER" id="PTHR45726:SF3">
    <property type="entry name" value="LEUKOTRIENE A-4 HYDROLASE"/>
    <property type="match status" value="1"/>
</dbReference>
<feature type="binding site" evidence="2">
    <location>
        <position position="412"/>
    </location>
    <ligand>
        <name>Zn(2+)</name>
        <dbReference type="ChEBI" id="CHEBI:29105"/>
        <note>catalytic</note>
    </ligand>
</feature>
<organism evidence="5 6">
    <name type="scientific">Paenibacillus oryzae</name>
    <dbReference type="NCBI Taxonomy" id="1844972"/>
    <lineage>
        <taxon>Bacteria</taxon>
        <taxon>Bacillati</taxon>
        <taxon>Bacillota</taxon>
        <taxon>Bacilli</taxon>
        <taxon>Bacillales</taxon>
        <taxon>Paenibacillaceae</taxon>
        <taxon>Paenibacillus</taxon>
    </lineage>
</organism>
<feature type="domain" description="Peptidase M1 membrane alanine aminopeptidase" evidence="4">
    <location>
        <begin position="350"/>
        <end position="545"/>
    </location>
</feature>
<dbReference type="Proteomes" id="UP000092024">
    <property type="component" value="Unassembled WGS sequence"/>
</dbReference>
<evidence type="ECO:0000256" key="1">
    <source>
        <dbReference type="PIRSR" id="PIRSR634015-1"/>
    </source>
</evidence>
<feature type="active site" description="Proton acceptor" evidence="1">
    <location>
        <position position="413"/>
    </location>
</feature>
<dbReference type="OrthoDB" id="9814383at2"/>
<dbReference type="CDD" id="cd09604">
    <property type="entry name" value="M1_APN_like"/>
    <property type="match status" value="1"/>
</dbReference>
<dbReference type="InterPro" id="IPR034015">
    <property type="entry name" value="M1_LTA4H"/>
</dbReference>
<sequence length="673" mass="75075">MTPRYIKRILFGLLIGSVTIISAQNNFGFAWKSQYTYALAPAAQAPSGITPVVSEPSAPGGAQKPDQAPPPLPEALSKRVAEYHIQVTLREDGKHLDGTQNVTWTNPGKKPVSELYFHLYPNAFQSPKTTFMTESGGKLRGDKATPAGQGHMELLSLQTESGASLLPRLQAIQPDDGNVHDFTLARLRLIEPVAPGESVTLKMGFEVKMPQVFARMGYYDDFVMAGQWFPKLAVYETAGTRGRVAEGWNVHQYHGNSEFYSDFGIYSVRISVPEAYTVAATGFQTKPAAAAENGYKSFQFYAEDVHDFAWAASPDFIYKEEAFSDKGVPGVRIKLYLDPAHADLSDRYMHAAKSALGSYAKWYGAYPYSTLSIVVPPAGAGGAGGMEYPTLVTAFSAEKTSPGYELERTVVHEIGHQYWYGMVASNEFEEAWLDEGFTSYAEDKVMEEAYGVSPNLRLEASYMTSPAPLKLASWEYSSHREYAENVYMRAKLVLLDIENKVGERMMAKVMRSYFQKYKFKHPTTGDFQRILENSTKAKWSDYFNQYIYGSQMADFSVELANTRSLSGQEKTMYESKVLIKRNGGVAGPIPIQFKFSDGTLISREWDGLDTHVQYTETSPYPLEWVMVDPQQANVLDNKLINNFMLAELPKETQIRWSLSAAKLVQGLLGLVGW</sequence>
<accession>A0A1A5YQB8</accession>
<comment type="cofactor">
    <cofactor evidence="2">
        <name>Zn(2+)</name>
        <dbReference type="ChEBI" id="CHEBI:29105"/>
    </cofactor>
    <text evidence="2">Binds 1 zinc ion per subunit.</text>
</comment>
<evidence type="ECO:0000256" key="2">
    <source>
        <dbReference type="PIRSR" id="PIRSR634015-3"/>
    </source>
</evidence>
<dbReference type="PANTHER" id="PTHR45726">
    <property type="entry name" value="LEUKOTRIENE A-4 HYDROLASE"/>
    <property type="match status" value="1"/>
</dbReference>
<feature type="binding site" evidence="2">
    <location>
        <position position="416"/>
    </location>
    <ligand>
        <name>Zn(2+)</name>
        <dbReference type="ChEBI" id="CHEBI:29105"/>
        <note>catalytic</note>
    </ligand>
</feature>
<feature type="region of interest" description="Disordered" evidence="3">
    <location>
        <begin position="48"/>
        <end position="73"/>
    </location>
</feature>
<dbReference type="SUPFAM" id="SSF55486">
    <property type="entry name" value="Metalloproteases ('zincins'), catalytic domain"/>
    <property type="match status" value="1"/>
</dbReference>
<reference evidence="5 6" key="1">
    <citation type="submission" date="2016-05" db="EMBL/GenBank/DDBJ databases">
        <title>Paenibacillus oryzae. sp. nov., isolated from the rice root.</title>
        <authorList>
            <person name="Zhang J."/>
            <person name="Zhang X."/>
        </authorList>
    </citation>
    <scope>NUCLEOTIDE SEQUENCE [LARGE SCALE GENOMIC DNA]</scope>
    <source>
        <strain evidence="5 6">1DrF-4</strain>
    </source>
</reference>
<protein>
    <submittedName>
        <fullName evidence="5">EnpEP protein</fullName>
    </submittedName>
</protein>
<evidence type="ECO:0000259" key="4">
    <source>
        <dbReference type="Pfam" id="PF01433"/>
    </source>
</evidence>
<feature type="binding site" evidence="2">
    <location>
        <position position="435"/>
    </location>
    <ligand>
        <name>Zn(2+)</name>
        <dbReference type="ChEBI" id="CHEBI:29105"/>
        <note>catalytic</note>
    </ligand>
</feature>
<keyword evidence="2" id="KW-0862">Zinc</keyword>
<comment type="caution">
    <text evidence="5">The sequence shown here is derived from an EMBL/GenBank/DDBJ whole genome shotgun (WGS) entry which is preliminary data.</text>
</comment>